<name>A0A7J7DUE2_TRIWF</name>
<evidence type="ECO:0000313" key="3">
    <source>
        <dbReference type="Proteomes" id="UP000593562"/>
    </source>
</evidence>
<evidence type="ECO:0000256" key="1">
    <source>
        <dbReference type="SAM" id="MobiDB-lite"/>
    </source>
</evidence>
<organism evidence="2 3">
    <name type="scientific">Tripterygium wilfordii</name>
    <name type="common">Thunder God vine</name>
    <dbReference type="NCBI Taxonomy" id="458696"/>
    <lineage>
        <taxon>Eukaryota</taxon>
        <taxon>Viridiplantae</taxon>
        <taxon>Streptophyta</taxon>
        <taxon>Embryophyta</taxon>
        <taxon>Tracheophyta</taxon>
        <taxon>Spermatophyta</taxon>
        <taxon>Magnoliopsida</taxon>
        <taxon>eudicotyledons</taxon>
        <taxon>Gunneridae</taxon>
        <taxon>Pentapetalae</taxon>
        <taxon>rosids</taxon>
        <taxon>fabids</taxon>
        <taxon>Celastrales</taxon>
        <taxon>Celastraceae</taxon>
        <taxon>Tripterygium</taxon>
    </lineage>
</organism>
<evidence type="ECO:0000313" key="2">
    <source>
        <dbReference type="EMBL" id="KAF5749927.1"/>
    </source>
</evidence>
<feature type="compositionally biased region" description="Pro residues" evidence="1">
    <location>
        <begin position="29"/>
        <end position="39"/>
    </location>
</feature>
<dbReference type="GO" id="GO:0010274">
    <property type="term" value="P:hydrotropism"/>
    <property type="evidence" value="ECO:0007669"/>
    <property type="project" value="InterPro"/>
</dbReference>
<dbReference type="Pfam" id="PF04759">
    <property type="entry name" value="DUF617"/>
    <property type="match status" value="1"/>
</dbReference>
<dbReference type="EMBL" id="JAAARO010000003">
    <property type="protein sequence ID" value="KAF5749927.1"/>
    <property type="molecule type" value="Genomic_DNA"/>
</dbReference>
<dbReference type="OrthoDB" id="672310at2759"/>
<feature type="region of interest" description="Disordered" evidence="1">
    <location>
        <begin position="1"/>
        <end position="51"/>
    </location>
</feature>
<dbReference type="PANTHER" id="PTHR31696">
    <property type="entry name" value="PROTEIN MIZU-KUSSEI 1"/>
    <property type="match status" value="1"/>
</dbReference>
<dbReference type="NCBIfam" id="TIGR01570">
    <property type="entry name" value="A_thal_3588"/>
    <property type="match status" value="1"/>
</dbReference>
<comment type="caution">
    <text evidence="2">The sequence shown here is derived from an EMBL/GenBank/DDBJ whole genome shotgun (WGS) entry which is preliminary data.</text>
</comment>
<reference evidence="2 3" key="1">
    <citation type="journal article" date="2020" name="Nat. Commun.">
        <title>Genome of Tripterygium wilfordii and identification of cytochrome P450 involved in triptolide biosynthesis.</title>
        <authorList>
            <person name="Tu L."/>
            <person name="Su P."/>
            <person name="Zhang Z."/>
            <person name="Gao L."/>
            <person name="Wang J."/>
            <person name="Hu T."/>
            <person name="Zhou J."/>
            <person name="Zhang Y."/>
            <person name="Zhao Y."/>
            <person name="Liu Y."/>
            <person name="Song Y."/>
            <person name="Tong Y."/>
            <person name="Lu Y."/>
            <person name="Yang J."/>
            <person name="Xu C."/>
            <person name="Jia M."/>
            <person name="Peters R.J."/>
            <person name="Huang L."/>
            <person name="Gao W."/>
        </authorList>
    </citation>
    <scope>NUCLEOTIDE SEQUENCE [LARGE SCALE GENOMIC DNA]</scope>
    <source>
        <strain evidence="3">cv. XIE 37</strain>
        <tissue evidence="2">Leaf</tissue>
    </source>
</reference>
<protein>
    <submittedName>
        <fullName evidence="2">Protein MIZU-KUSSEI 1-like</fullName>
    </submittedName>
</protein>
<sequence length="256" mass="27827">MGESKPNNATPPETPTSSTPSLSLSSAEPPKPPTPPPPRSLIQPSHKKKSKTKVFRVFRSVFRSFPIITPACKIPTLHGGGISLPDSRSNGITGTRVTGTLFGYRKGRVSLSMQENPKCLPSLVVELAMQTNALQKEMSAGTVRIALECEKRAEKDKTKLLNEPLWTMFCNGKKAGYGVTREATEEDLNVMELLKAVSMGAGVLPGNSDIDGPDLEIVYVRAHFERVVGSKDSETLYMLSPEGNNGPELSIFFVRI</sequence>
<dbReference type="InParanoid" id="A0A7J7DUE2"/>
<proteinExistence type="predicted"/>
<keyword evidence="3" id="KW-1185">Reference proteome</keyword>
<dbReference type="PANTHER" id="PTHR31696:SF4">
    <property type="entry name" value="OS08G0171800 PROTEIN"/>
    <property type="match status" value="1"/>
</dbReference>
<gene>
    <name evidence="2" type="ORF">HS088_TW03G00254</name>
</gene>
<feature type="compositionally biased region" description="Low complexity" evidence="1">
    <location>
        <begin position="1"/>
        <end position="28"/>
    </location>
</feature>
<dbReference type="Proteomes" id="UP000593562">
    <property type="component" value="Unassembled WGS sequence"/>
</dbReference>
<dbReference type="InterPro" id="IPR006460">
    <property type="entry name" value="MIZ1-like_pln"/>
</dbReference>
<accession>A0A7J7DUE2</accession>
<dbReference type="AlphaFoldDB" id="A0A7J7DUE2"/>